<name>A0A6F9DC94_9ASCI</name>
<comment type="subcellular location">
    <subcellularLocation>
        <location evidence="1">Membrane</location>
        <topology evidence="1">Single-pass type I membrane protein</topology>
    </subcellularLocation>
</comment>
<accession>A0A6F9DC94</accession>
<dbReference type="GO" id="GO:0004714">
    <property type="term" value="F:transmembrane receptor protein tyrosine kinase activity"/>
    <property type="evidence" value="ECO:0007669"/>
    <property type="project" value="UniProtKB-EC"/>
</dbReference>
<keyword evidence="5 17" id="KW-0812">Transmembrane</keyword>
<evidence type="ECO:0000256" key="14">
    <source>
        <dbReference type="ARBA" id="ARBA00051243"/>
    </source>
</evidence>
<dbReference type="GO" id="GO:0008284">
    <property type="term" value="P:positive regulation of cell population proliferation"/>
    <property type="evidence" value="ECO:0007669"/>
    <property type="project" value="TreeGrafter"/>
</dbReference>
<dbReference type="CDD" id="cd00064">
    <property type="entry name" value="FU"/>
    <property type="match status" value="1"/>
</dbReference>
<reference evidence="20" key="1">
    <citation type="submission" date="2020-04" db="EMBL/GenBank/DDBJ databases">
        <authorList>
            <person name="Neveu A P."/>
        </authorList>
    </citation>
    <scope>NUCLEOTIDE SEQUENCE</scope>
    <source>
        <tissue evidence="20">Whole embryo</tissue>
    </source>
</reference>
<dbReference type="GO" id="GO:0022008">
    <property type="term" value="P:neurogenesis"/>
    <property type="evidence" value="ECO:0007669"/>
    <property type="project" value="TreeGrafter"/>
</dbReference>
<evidence type="ECO:0000256" key="13">
    <source>
        <dbReference type="ARBA" id="ARBA00023180"/>
    </source>
</evidence>
<dbReference type="Gene3D" id="3.80.20.20">
    <property type="entry name" value="Receptor L-domain"/>
    <property type="match status" value="2"/>
</dbReference>
<dbReference type="Gene3D" id="1.10.510.10">
    <property type="entry name" value="Transferase(Phosphotransferase) domain 1"/>
    <property type="match status" value="1"/>
</dbReference>
<evidence type="ECO:0000256" key="5">
    <source>
        <dbReference type="ARBA" id="ARBA00022692"/>
    </source>
</evidence>
<evidence type="ECO:0000256" key="1">
    <source>
        <dbReference type="ARBA" id="ARBA00004479"/>
    </source>
</evidence>
<dbReference type="EC" id="2.7.10.1" evidence="2"/>
<feature type="region of interest" description="Disordered" evidence="16">
    <location>
        <begin position="1422"/>
        <end position="1444"/>
    </location>
</feature>
<dbReference type="PRINTS" id="PR00109">
    <property type="entry name" value="TYRKINASE"/>
</dbReference>
<dbReference type="InterPro" id="IPR000494">
    <property type="entry name" value="Rcpt_L-dom"/>
</dbReference>
<feature type="signal peptide" evidence="18">
    <location>
        <begin position="1"/>
        <end position="24"/>
    </location>
</feature>
<dbReference type="Pfam" id="PF01030">
    <property type="entry name" value="Recep_L_domain"/>
    <property type="match status" value="3"/>
</dbReference>
<dbReference type="EMBL" id="LR784768">
    <property type="protein sequence ID" value="CAB3241376.1"/>
    <property type="molecule type" value="mRNA"/>
</dbReference>
<dbReference type="InterPro" id="IPR020635">
    <property type="entry name" value="Tyr_kinase_cat_dom"/>
</dbReference>
<evidence type="ECO:0000256" key="15">
    <source>
        <dbReference type="PROSITE-ProRule" id="PRU10141"/>
    </source>
</evidence>
<keyword evidence="7" id="KW-0418">Kinase</keyword>
<evidence type="ECO:0000256" key="3">
    <source>
        <dbReference type="ARBA" id="ARBA00022553"/>
    </source>
</evidence>
<keyword evidence="8 15" id="KW-0067">ATP-binding</keyword>
<gene>
    <name evidence="20" type="primary">Egfr</name>
</gene>
<dbReference type="GO" id="GO:0009925">
    <property type="term" value="C:basal plasma membrane"/>
    <property type="evidence" value="ECO:0007669"/>
    <property type="project" value="TreeGrafter"/>
</dbReference>
<organism evidence="20">
    <name type="scientific">Phallusia mammillata</name>
    <dbReference type="NCBI Taxonomy" id="59560"/>
    <lineage>
        <taxon>Eukaryota</taxon>
        <taxon>Metazoa</taxon>
        <taxon>Chordata</taxon>
        <taxon>Tunicata</taxon>
        <taxon>Ascidiacea</taxon>
        <taxon>Phlebobranchia</taxon>
        <taxon>Ascidiidae</taxon>
        <taxon>Phallusia</taxon>
    </lineage>
</organism>
<dbReference type="Pfam" id="PF07714">
    <property type="entry name" value="PK_Tyr_Ser-Thr"/>
    <property type="match status" value="1"/>
</dbReference>
<dbReference type="Gene3D" id="2.10.220.10">
    <property type="entry name" value="Hormone Receptor, Insulin-like Growth Factor Receptor 1, Chain A, domain 2"/>
    <property type="match status" value="2"/>
</dbReference>
<dbReference type="GO" id="GO:0043066">
    <property type="term" value="P:negative regulation of apoptotic process"/>
    <property type="evidence" value="ECO:0007669"/>
    <property type="project" value="TreeGrafter"/>
</dbReference>
<keyword evidence="12 20" id="KW-0675">Receptor</keyword>
<dbReference type="Pfam" id="PF14843">
    <property type="entry name" value="GF_recep_IV"/>
    <property type="match status" value="1"/>
</dbReference>
<dbReference type="FunFam" id="1.10.510.10:FF:000027">
    <property type="entry name" value="Receptor protein-tyrosine kinase"/>
    <property type="match status" value="1"/>
</dbReference>
<dbReference type="InterPro" id="IPR036941">
    <property type="entry name" value="Rcpt_L-dom_sf"/>
</dbReference>
<feature type="domain" description="Protein kinase" evidence="19">
    <location>
        <begin position="847"/>
        <end position="1113"/>
    </location>
</feature>
<dbReference type="SMART" id="SM00219">
    <property type="entry name" value="TyrKc"/>
    <property type="match status" value="1"/>
</dbReference>
<dbReference type="SUPFAM" id="SSF57184">
    <property type="entry name" value="Growth factor receptor domain"/>
    <property type="match status" value="1"/>
</dbReference>
<proteinExistence type="evidence at transcript level"/>
<dbReference type="InterPro" id="IPR011009">
    <property type="entry name" value="Kinase-like_dom_sf"/>
</dbReference>
<sequence length="1519" mass="168634">MALLDVVLWCLVILQGYSFRGAECASSDSCAGKVCPPTLECTFPNTQVVLTQPDACCPKTVCVCKGTKTRTSSHANAVDHYKDLEQRYTNCSLVNGNLELAIINPLGGKEIKPIEFTKHIEQVTGYVLISRVTVDYIDLSSLRLIRGIEKYVVSNKASQHCPNKPGEHQGAPTKQYALYVEHCDDKSKHYLRELRMQNLTEIIDGDVGFVNNSLCNMDKILWNEEIFSLTNKQKFEDHNFKGLRPCWKCTCPAVKTSTGSVPNVSCWGNSTSLCQRITKSNCLGCGASRCNSNKDCCADACAGGCLDSMPGTTTKKSIYCVACAEINNDGKCAAVCPNGQSMNPDNGDIEVQDAKYQFARYCVAQCPDNVPRTGTYCKRYCEKGTFDYKDNTCTPCKGGTCDNICYGLGVDHGPLVNHTYIDASNIHNFNRNCTIIVGNLIFISSTLNGDSYCNVSKVSYEKIFDVFQNVEEITGYLTVEFWEWGDLCVFKNLKRIRGKQLKGQRFALTVYTDQPQLKQLCFNSLEQIDNGDVTFNHNRRLCLLDTVHWSDIFLHSSQDFNHVGKMRCKNVACHKTCVDGCWGPAATQCRKCLDYTDKTDASGQFTPKFVPDPQTGHDMPGYNVTTCVKECNISKGVYPSTDKQCIPCHEECLKTCHGKSEYNCTKCKNYNLDGKCVSQCPITHFTGPNKTCIACSGSCIDGGCKGPEDLLGVKGCTKCHKSFNEETNRHTFHGAHCQICLKHLKENECPEGCTTIDMKTDFQCYEPPRNNYTTVIVLCVLGVFILFVGIFFFFFCRHKTTIRRMKQTLGEKVVGDIPLADNEATPLTPSGMSPNQAQLRIVKENELAMGKLLGSGAFGAVHKAIWTPINIQGEKVKIAVAVKTLKTPGDVNPMANNEIMDEAYMMASVDCIYLVRLLGVCMTEHVSLITQLMPLGSLLEYVRNPKHQETIHAGHIVNWCTQIAKGMNYLAEKHLVHRDLAARNVLVKTPNHVKITDFGLAKILNAREDIYHAEGGKLPIKWLAIECITERTFSHLSDVWAFGVTCWELLTLGGRPYDGVRAVEMLSLLERGERLPQPASATIDIYMVLIKCWMVDRLCRPKFHDLVKEFTAMSKDPGRYVVMKTVAGSCITSPSPTDELQFFRQLLEEEKGEDGSVIADEPDQYLLRDALLNKRDNKYTPMSAVNSSSEIHASIHGRPEYENQPTVSNIQETTFMDGPRGHRLFSRNTPSAVFSTSLSSSSNGMGRIPEGEEPVSPIIDPDDVFAESGHSNKANIQAEETTVNRKDSEETQRYTEDPTTRKHLFDDTHTAPKKIPEASDSFNYDDDQYLMPTPSKKMPGPSLQSPSAAVANQAYVQANSLNHNPNPSSDYEQLSACKGGSAVAADAEYVNTNEGESLTPTWFENAEYMATDSGIGEDTQSLLSRGNTGNRVNRKTSTQSSFDETDELSLLHRQKNGIARPKNGPPQKHYTGDPMWSASSEESLNNPFQASIENPEYMGLVQAEVKQPNNSRTAMHTAI</sequence>
<dbReference type="Gene3D" id="3.30.200.20">
    <property type="entry name" value="Phosphorylase Kinase, domain 1"/>
    <property type="match status" value="1"/>
</dbReference>
<dbReference type="GO" id="GO:0005524">
    <property type="term" value="F:ATP binding"/>
    <property type="evidence" value="ECO:0007669"/>
    <property type="project" value="UniProtKB-UniRule"/>
</dbReference>
<dbReference type="InterPro" id="IPR000719">
    <property type="entry name" value="Prot_kinase_dom"/>
</dbReference>
<dbReference type="PANTHER" id="PTHR24416:SF566">
    <property type="entry name" value="EPIDERMAL GROWTH FACTOR RECEPTOR"/>
    <property type="match status" value="1"/>
</dbReference>
<evidence type="ECO:0000256" key="9">
    <source>
        <dbReference type="ARBA" id="ARBA00022989"/>
    </source>
</evidence>
<dbReference type="PANTHER" id="PTHR24416">
    <property type="entry name" value="TYROSINE-PROTEIN KINASE RECEPTOR"/>
    <property type="match status" value="1"/>
</dbReference>
<dbReference type="Pfam" id="PF00757">
    <property type="entry name" value="Furin-like"/>
    <property type="match status" value="1"/>
</dbReference>
<feature type="binding site" evidence="15">
    <location>
        <position position="883"/>
    </location>
    <ligand>
        <name>ATP</name>
        <dbReference type="ChEBI" id="CHEBI:30616"/>
    </ligand>
</feature>
<comment type="catalytic activity">
    <reaction evidence="14">
        <text>L-tyrosyl-[protein] + ATP = O-phospho-L-tyrosyl-[protein] + ADP + H(+)</text>
        <dbReference type="Rhea" id="RHEA:10596"/>
        <dbReference type="Rhea" id="RHEA-COMP:10136"/>
        <dbReference type="Rhea" id="RHEA-COMP:20101"/>
        <dbReference type="ChEBI" id="CHEBI:15378"/>
        <dbReference type="ChEBI" id="CHEBI:30616"/>
        <dbReference type="ChEBI" id="CHEBI:46858"/>
        <dbReference type="ChEBI" id="CHEBI:61978"/>
        <dbReference type="ChEBI" id="CHEBI:456216"/>
        <dbReference type="EC" id="2.7.10.1"/>
    </reaction>
</comment>
<keyword evidence="9 17" id="KW-1133">Transmembrane helix</keyword>
<dbReference type="CDD" id="cd05057">
    <property type="entry name" value="PTKc_EGFR_like"/>
    <property type="match status" value="1"/>
</dbReference>
<evidence type="ECO:0000256" key="17">
    <source>
        <dbReference type="SAM" id="Phobius"/>
    </source>
</evidence>
<dbReference type="PROSITE" id="PS00107">
    <property type="entry name" value="PROTEIN_KINASE_ATP"/>
    <property type="match status" value="1"/>
</dbReference>
<dbReference type="GO" id="GO:0043235">
    <property type="term" value="C:receptor complex"/>
    <property type="evidence" value="ECO:0007669"/>
    <property type="project" value="TreeGrafter"/>
</dbReference>
<dbReference type="SMART" id="SM00261">
    <property type="entry name" value="FU"/>
    <property type="match status" value="4"/>
</dbReference>
<evidence type="ECO:0000256" key="12">
    <source>
        <dbReference type="ARBA" id="ARBA00023170"/>
    </source>
</evidence>
<evidence type="ECO:0000256" key="4">
    <source>
        <dbReference type="ARBA" id="ARBA00022679"/>
    </source>
</evidence>
<dbReference type="InterPro" id="IPR006211">
    <property type="entry name" value="Furin-like_Cys-rich_dom"/>
</dbReference>
<dbReference type="PROSITE" id="PS50011">
    <property type="entry name" value="PROTEIN_KINASE_DOM"/>
    <property type="match status" value="1"/>
</dbReference>
<dbReference type="InterPro" id="IPR009030">
    <property type="entry name" value="Growth_fac_rcpt_cys_sf"/>
</dbReference>
<dbReference type="InterPro" id="IPR032778">
    <property type="entry name" value="GF_recep_IV"/>
</dbReference>
<evidence type="ECO:0000256" key="18">
    <source>
        <dbReference type="SAM" id="SignalP"/>
    </source>
</evidence>
<dbReference type="SUPFAM" id="SSF56112">
    <property type="entry name" value="Protein kinase-like (PK-like)"/>
    <property type="match status" value="1"/>
</dbReference>
<feature type="region of interest" description="Disordered" evidence="16">
    <location>
        <begin position="1456"/>
        <end position="1483"/>
    </location>
</feature>
<evidence type="ECO:0000256" key="10">
    <source>
        <dbReference type="ARBA" id="ARBA00023136"/>
    </source>
</evidence>
<keyword evidence="4" id="KW-0808">Transferase</keyword>
<evidence type="ECO:0000256" key="8">
    <source>
        <dbReference type="ARBA" id="ARBA00022840"/>
    </source>
</evidence>
<evidence type="ECO:0000313" key="20">
    <source>
        <dbReference type="EMBL" id="CAB3241376.1"/>
    </source>
</evidence>
<evidence type="ECO:0000256" key="2">
    <source>
        <dbReference type="ARBA" id="ARBA00011902"/>
    </source>
</evidence>
<protein>
    <recommendedName>
        <fullName evidence="2">receptor protein-tyrosine kinase</fullName>
        <ecNumber evidence="2">2.7.10.1</ecNumber>
    </recommendedName>
</protein>
<evidence type="ECO:0000259" key="19">
    <source>
        <dbReference type="PROSITE" id="PS50011"/>
    </source>
</evidence>
<dbReference type="InterPro" id="IPR001245">
    <property type="entry name" value="Ser-Thr/Tyr_kinase_cat_dom"/>
</dbReference>
<dbReference type="InterPro" id="IPR006212">
    <property type="entry name" value="Furin_repeat"/>
</dbReference>
<feature type="compositionally biased region" description="Polar residues" evidence="16">
    <location>
        <begin position="1269"/>
        <end position="1281"/>
    </location>
</feature>
<keyword evidence="18" id="KW-0732">Signal</keyword>
<keyword evidence="10 17" id="KW-0472">Membrane</keyword>
<dbReference type="GO" id="GO:0038127">
    <property type="term" value="P:ERBB signaling pathway"/>
    <property type="evidence" value="ECO:0007669"/>
    <property type="project" value="UniProtKB-ARBA"/>
</dbReference>
<feature type="chain" id="PRO_5026218076" description="receptor protein-tyrosine kinase" evidence="18">
    <location>
        <begin position="25"/>
        <end position="1519"/>
    </location>
</feature>
<dbReference type="SUPFAM" id="SSF52058">
    <property type="entry name" value="L domain-like"/>
    <property type="match status" value="2"/>
</dbReference>
<feature type="region of interest" description="Disordered" evidence="16">
    <location>
        <begin position="1235"/>
        <end position="1346"/>
    </location>
</feature>
<dbReference type="InterPro" id="IPR017441">
    <property type="entry name" value="Protein_kinase_ATP_BS"/>
</dbReference>
<evidence type="ECO:0000256" key="6">
    <source>
        <dbReference type="ARBA" id="ARBA00022741"/>
    </source>
</evidence>
<evidence type="ECO:0000256" key="11">
    <source>
        <dbReference type="ARBA" id="ARBA00023137"/>
    </source>
</evidence>
<feature type="compositionally biased region" description="Polar residues" evidence="16">
    <location>
        <begin position="1422"/>
        <end position="1442"/>
    </location>
</feature>
<dbReference type="PROSITE" id="PS00109">
    <property type="entry name" value="PROTEIN_KINASE_TYR"/>
    <property type="match status" value="1"/>
</dbReference>
<dbReference type="InterPro" id="IPR050122">
    <property type="entry name" value="RTK"/>
</dbReference>
<keyword evidence="13" id="KW-0325">Glycoprotein</keyword>
<evidence type="ECO:0000256" key="7">
    <source>
        <dbReference type="ARBA" id="ARBA00022777"/>
    </source>
</evidence>
<keyword evidence="6 15" id="KW-0547">Nucleotide-binding</keyword>
<dbReference type="InterPro" id="IPR008266">
    <property type="entry name" value="Tyr_kinase_AS"/>
</dbReference>
<feature type="compositionally biased region" description="Basic and acidic residues" evidence="16">
    <location>
        <begin position="1282"/>
        <end position="1317"/>
    </location>
</feature>
<keyword evidence="3" id="KW-0597">Phosphoprotein</keyword>
<feature type="transmembrane region" description="Helical" evidence="17">
    <location>
        <begin position="772"/>
        <end position="796"/>
    </location>
</feature>
<keyword evidence="11" id="KW-0829">Tyrosine-protein kinase</keyword>
<evidence type="ECO:0000256" key="16">
    <source>
        <dbReference type="SAM" id="MobiDB-lite"/>
    </source>
</evidence>